<evidence type="ECO:0000313" key="2">
    <source>
        <dbReference type="Proteomes" id="UP001162250"/>
    </source>
</evidence>
<organism evidence="1 2">
    <name type="scientific">Thorarchaeia virus VerdaV2</name>
    <dbReference type="NCBI Taxonomy" id="3070171"/>
    <lineage>
        <taxon>Viruses</taxon>
        <taxon>Duplodnaviria</taxon>
        <taxon>Heunggongvirae</taxon>
        <taxon>Uroviricota</taxon>
        <taxon>Caudoviricetes</taxon>
        <taxon>Verdandiviridae</taxon>
        <taxon>Tonitrusvirus</taxon>
        <taxon>Tonitrusvirus shimokitaense</taxon>
    </lineage>
</organism>
<dbReference type="GeneID" id="80402233"/>
<dbReference type="RefSeq" id="YP_010772519.1">
    <property type="nucleotide sequence ID" value="NC_074645.1"/>
</dbReference>
<dbReference type="EMBL" id="LC711078">
    <property type="protein sequence ID" value="BDI54923.1"/>
    <property type="molecule type" value="Genomic_DNA"/>
</dbReference>
<proteinExistence type="predicted"/>
<name>A0AA35CPK6_9CAUD</name>
<dbReference type="Proteomes" id="UP001162250">
    <property type="component" value="Segment"/>
</dbReference>
<protein>
    <submittedName>
        <fullName evidence="1">Uncharacterized protein</fullName>
    </submittedName>
</protein>
<accession>A0AA35CPK6</accession>
<sequence>MGVSQAKKQLKQLISVDDKKRWDELKQITDLSGNALMSQLIRSLHYNAFKELKKIGLVSEQRFSDLEAGGKIIETIIKVKRCPSIQKKLL</sequence>
<evidence type="ECO:0000313" key="1">
    <source>
        <dbReference type="EMBL" id="BDI54923.1"/>
    </source>
</evidence>
<reference evidence="1 2" key="1">
    <citation type="journal article" date="2022" name="Nat. Microbiol.">
        <title>Three families of Asgard archaeal viruses identified in metagenome-assembled genomes.</title>
        <authorList>
            <person name="Medvedeva S."/>
            <person name="Sun J."/>
            <person name="Yutin N."/>
            <person name="Koonin E.V."/>
            <person name="Nunoura T."/>
            <person name="Rinke C."/>
            <person name="Krupovic M."/>
        </authorList>
    </citation>
    <scope>NUCLEOTIDE SEQUENCE [LARGE SCALE GENOMIC DNA]</scope>
    <source>
        <strain evidence="1">VerdaV2</strain>
    </source>
</reference>
<keyword evidence="2" id="KW-1185">Reference proteome</keyword>
<dbReference type="KEGG" id="vg:80402233"/>